<dbReference type="Proteomes" id="UP001279734">
    <property type="component" value="Unassembled WGS sequence"/>
</dbReference>
<protein>
    <submittedName>
        <fullName evidence="1">Uncharacterized protein</fullName>
    </submittedName>
</protein>
<name>A0AAD3TKJ4_NEPGR</name>
<organism evidence="1 2">
    <name type="scientific">Nepenthes gracilis</name>
    <name type="common">Slender pitcher plant</name>
    <dbReference type="NCBI Taxonomy" id="150966"/>
    <lineage>
        <taxon>Eukaryota</taxon>
        <taxon>Viridiplantae</taxon>
        <taxon>Streptophyta</taxon>
        <taxon>Embryophyta</taxon>
        <taxon>Tracheophyta</taxon>
        <taxon>Spermatophyta</taxon>
        <taxon>Magnoliopsida</taxon>
        <taxon>eudicotyledons</taxon>
        <taxon>Gunneridae</taxon>
        <taxon>Pentapetalae</taxon>
        <taxon>Caryophyllales</taxon>
        <taxon>Nepenthaceae</taxon>
        <taxon>Nepenthes</taxon>
    </lineage>
</organism>
<gene>
    <name evidence="1" type="ORF">Nepgr_032599</name>
</gene>
<sequence>MFCEAREPILVHNIDGNVALALSSAHCESTPQHSPESRALGCLRDGFQLWQSSWMIAVMNEIGSLDGNGTVLVEGGKLLSDATDSALLKNNIRSRWSVKPSFDAVPYS</sequence>
<reference evidence="1" key="1">
    <citation type="submission" date="2023-05" db="EMBL/GenBank/DDBJ databases">
        <title>Nepenthes gracilis genome sequencing.</title>
        <authorList>
            <person name="Fukushima K."/>
        </authorList>
    </citation>
    <scope>NUCLEOTIDE SEQUENCE</scope>
    <source>
        <strain evidence="1">SING2019-196</strain>
    </source>
</reference>
<evidence type="ECO:0000313" key="2">
    <source>
        <dbReference type="Proteomes" id="UP001279734"/>
    </source>
</evidence>
<dbReference type="EMBL" id="BSYO01000039">
    <property type="protein sequence ID" value="GMH30756.1"/>
    <property type="molecule type" value="Genomic_DNA"/>
</dbReference>
<accession>A0AAD3TKJ4</accession>
<comment type="caution">
    <text evidence="1">The sequence shown here is derived from an EMBL/GenBank/DDBJ whole genome shotgun (WGS) entry which is preliminary data.</text>
</comment>
<dbReference type="AlphaFoldDB" id="A0AAD3TKJ4"/>
<proteinExistence type="predicted"/>
<evidence type="ECO:0000313" key="1">
    <source>
        <dbReference type="EMBL" id="GMH30756.1"/>
    </source>
</evidence>
<keyword evidence="2" id="KW-1185">Reference proteome</keyword>